<sequence>MDDAYIGHKVKKTKRKIIRLLLIWLAILLIAIGLFFWKFFSLSGVSGGDLIQTVESPDGTYTINAYLANGGATTAFAIRGELIFNKRYVFTKKNIYWNYRENQANIEWKGRDTVIINGHTLHVPEDTFDFRWDKKFDSHRK</sequence>
<dbReference type="Proteomes" id="UP000029389">
    <property type="component" value="Unassembled WGS sequence"/>
</dbReference>
<feature type="transmembrane region" description="Helical" evidence="1">
    <location>
        <begin position="60"/>
        <end position="78"/>
    </location>
</feature>
<evidence type="ECO:0000256" key="1">
    <source>
        <dbReference type="SAM" id="Phobius"/>
    </source>
</evidence>
<keyword evidence="1" id="KW-0472">Membrane</keyword>
<reference evidence="2 3" key="1">
    <citation type="submission" date="2014-04" db="EMBL/GenBank/DDBJ databases">
        <authorList>
            <person name="Bishop-Lilly K.A."/>
            <person name="Broomall S.M."/>
            <person name="Chain P.S."/>
            <person name="Chertkov O."/>
            <person name="Coyne S.R."/>
            <person name="Daligault H.E."/>
            <person name="Davenport K.W."/>
            <person name="Erkkila T."/>
            <person name="Frey K.G."/>
            <person name="Gibbons H.S."/>
            <person name="Gu W."/>
            <person name="Jaissle J."/>
            <person name="Johnson S.L."/>
            <person name="Koroleva G.I."/>
            <person name="Ladner J.T."/>
            <person name="Lo C.-C."/>
            <person name="Minogue T.D."/>
            <person name="Munk C."/>
            <person name="Palacios G.F."/>
            <person name="Redden C.L."/>
            <person name="Rosenzweig C.N."/>
            <person name="Scholz M.B."/>
            <person name="Teshima H."/>
            <person name="Xu Y."/>
        </authorList>
    </citation>
    <scope>NUCLEOTIDE SEQUENCE [LARGE SCALE GENOMIC DNA]</scope>
    <source>
        <strain evidence="2 3">BHP</strain>
    </source>
</reference>
<name>A0A090ZGL6_9BACI</name>
<dbReference type="EMBL" id="JMQC01000008">
    <property type="protein sequence ID" value="KFN03386.1"/>
    <property type="molecule type" value="Genomic_DNA"/>
</dbReference>
<proteinExistence type="predicted"/>
<keyword evidence="1" id="KW-1133">Transmembrane helix</keyword>
<dbReference type="Pfam" id="PF17428">
    <property type="entry name" value="DUF5412"/>
    <property type="match status" value="1"/>
</dbReference>
<organism evidence="2 3">
    <name type="scientific">Bacillus clarus</name>
    <dbReference type="NCBI Taxonomy" id="2338372"/>
    <lineage>
        <taxon>Bacteria</taxon>
        <taxon>Bacillati</taxon>
        <taxon>Bacillota</taxon>
        <taxon>Bacilli</taxon>
        <taxon>Bacillales</taxon>
        <taxon>Bacillaceae</taxon>
        <taxon>Bacillus</taxon>
        <taxon>Bacillus cereus group</taxon>
    </lineage>
</organism>
<protein>
    <recommendedName>
        <fullName evidence="4">DUF5412 domain-containing protein</fullName>
    </recommendedName>
</protein>
<gene>
    <name evidence="2" type="ORF">DJ93_1549</name>
</gene>
<evidence type="ECO:0000313" key="2">
    <source>
        <dbReference type="EMBL" id="KFN03386.1"/>
    </source>
</evidence>
<evidence type="ECO:0000313" key="3">
    <source>
        <dbReference type="Proteomes" id="UP000029389"/>
    </source>
</evidence>
<dbReference type="AlphaFoldDB" id="A0A090ZGL6"/>
<dbReference type="PATRIC" id="fig|1405.8.peg.1737"/>
<feature type="transmembrane region" description="Helical" evidence="1">
    <location>
        <begin position="21"/>
        <end position="40"/>
    </location>
</feature>
<dbReference type="InterPro" id="IPR035406">
    <property type="entry name" value="DUF5412"/>
</dbReference>
<evidence type="ECO:0008006" key="4">
    <source>
        <dbReference type="Google" id="ProtNLM"/>
    </source>
</evidence>
<keyword evidence="1" id="KW-0812">Transmembrane</keyword>
<accession>A0A090ZGL6</accession>
<dbReference type="RefSeq" id="WP_042980185.1">
    <property type="nucleotide sequence ID" value="NZ_JMQC01000008.1"/>
</dbReference>
<comment type="caution">
    <text evidence="2">The sequence shown here is derived from an EMBL/GenBank/DDBJ whole genome shotgun (WGS) entry which is preliminary data.</text>
</comment>